<keyword evidence="4" id="KW-1185">Reference proteome</keyword>
<accession>A0A916NGM1</accession>
<dbReference type="EMBL" id="OU343031">
    <property type="protein sequence ID" value="CAG7603941.1"/>
    <property type="molecule type" value="Genomic_DNA"/>
</dbReference>
<dbReference type="GO" id="GO:0035243">
    <property type="term" value="F:protein-arginine omega-N symmetric methyltransferase activity"/>
    <property type="evidence" value="ECO:0007669"/>
    <property type="project" value="TreeGrafter"/>
</dbReference>
<evidence type="ECO:0000313" key="3">
    <source>
        <dbReference type="EMBL" id="CAG7603941.1"/>
    </source>
</evidence>
<dbReference type="Proteomes" id="UP000693996">
    <property type="component" value="Chromosome"/>
</dbReference>
<evidence type="ECO:0000256" key="1">
    <source>
        <dbReference type="ARBA" id="ARBA00022603"/>
    </source>
</evidence>
<dbReference type="PANTHER" id="PTHR12049:SF7">
    <property type="entry name" value="PROTEIN ARGININE METHYLTRANSFERASE NDUFAF7, MITOCHONDRIAL"/>
    <property type="match status" value="1"/>
</dbReference>
<gene>
    <name evidence="3" type="ORF">MYVALT_G_00050</name>
</gene>
<reference evidence="3" key="1">
    <citation type="submission" date="2021-06" db="EMBL/GenBank/DDBJ databases">
        <authorList>
            <person name="Szabo G."/>
        </authorList>
    </citation>
    <scope>NUCLEOTIDE SEQUENCE</scope>
    <source>
        <strain evidence="3">MYVALT</strain>
    </source>
</reference>
<organism evidence="3 4">
    <name type="scientific">Candidatus Vallotiella hemipterorum</name>
    <dbReference type="NCBI Taxonomy" id="1177213"/>
    <lineage>
        <taxon>Bacteria</taxon>
        <taxon>Pseudomonadati</taxon>
        <taxon>Pseudomonadota</taxon>
        <taxon>Betaproteobacteria</taxon>
        <taxon>Burkholderiales</taxon>
        <taxon>Burkholderiaceae</taxon>
        <taxon>Candidatus Vallotiella</taxon>
    </lineage>
</organism>
<dbReference type="PANTHER" id="PTHR12049">
    <property type="entry name" value="PROTEIN ARGININE METHYLTRANSFERASE NDUFAF7, MITOCHONDRIAL"/>
    <property type="match status" value="1"/>
</dbReference>
<dbReference type="RefSeq" id="WP_216797311.1">
    <property type="nucleotide sequence ID" value="NZ_OU343031.1"/>
</dbReference>
<proteinExistence type="predicted"/>
<keyword evidence="2" id="KW-0808">Transferase</keyword>
<dbReference type="KEGG" id="vtr:MYVALT_G_00050"/>
<keyword evidence="1 3" id="KW-0489">Methyltransferase</keyword>
<dbReference type="InterPro" id="IPR003788">
    <property type="entry name" value="NDUFAF7"/>
</dbReference>
<dbReference type="GO" id="GO:0032259">
    <property type="term" value="P:methylation"/>
    <property type="evidence" value="ECO:0007669"/>
    <property type="project" value="UniProtKB-KW"/>
</dbReference>
<evidence type="ECO:0000256" key="2">
    <source>
        <dbReference type="ARBA" id="ARBA00022679"/>
    </source>
</evidence>
<dbReference type="Pfam" id="PF02636">
    <property type="entry name" value="Methyltransf_28"/>
    <property type="match status" value="1"/>
</dbReference>
<protein>
    <submittedName>
        <fullName evidence="3">SAM-dependent methyltransferase</fullName>
    </submittedName>
</protein>
<dbReference type="AlphaFoldDB" id="A0A916NGM1"/>
<evidence type="ECO:0000313" key="4">
    <source>
        <dbReference type="Proteomes" id="UP000693996"/>
    </source>
</evidence>
<sequence length="396" mass="43408">MKTNIIQRDSLPIPNDAAIAHLYALAQHITQKIASAGGWLPFDRYMELALYTPGLGYYSSGTVKFGRSPDDGSDFITAPELTLLFAQAFAKPVAEIFYATGTRHVVEFGAGTGRFASGLLRTLDELGARCSSYTIVELSGELRKQQRACIEETAQQFAPCVQWIDTIPGRVDGVIIGNEVLDAMPVRLFARQNNLWYERGVAMTDTDRFAFSDRPLTAITSPAILAHVPGVHDYVTETHEAAAAFVHTVCSVLGCGVVLFIDYGFPAAEYYHPQRTEGTLMCHYRHHAHDDPFLYPGLQDITAHVQFSAIEQAARSAGAHLLGYTSQAHFLINAGITDLLMKLDPTNSACFLPEANMVQKLLSEAEMGELFKVIALCRGFDGRLGAFKSGDRSHTL</sequence>
<name>A0A916NGM1_9BURK</name>